<dbReference type="EC" id="5.3.1.8" evidence="4 12"/>
<dbReference type="InterPro" id="IPR001250">
    <property type="entry name" value="Man6P_Isoase-1"/>
</dbReference>
<evidence type="ECO:0000256" key="6">
    <source>
        <dbReference type="ARBA" id="ARBA00022723"/>
    </source>
</evidence>
<keyword evidence="8 12" id="KW-0413">Isomerase</keyword>
<dbReference type="GO" id="GO:0009298">
    <property type="term" value="P:GDP-mannose biosynthetic process"/>
    <property type="evidence" value="ECO:0007669"/>
    <property type="project" value="UniProtKB-UniPathway"/>
</dbReference>
<comment type="catalytic activity">
    <reaction evidence="1 12">
        <text>D-mannose 6-phosphate = D-fructose 6-phosphate</text>
        <dbReference type="Rhea" id="RHEA:12356"/>
        <dbReference type="ChEBI" id="CHEBI:58735"/>
        <dbReference type="ChEBI" id="CHEBI:61527"/>
        <dbReference type="EC" id="5.3.1.8"/>
    </reaction>
</comment>
<dbReference type="PANTHER" id="PTHR10309">
    <property type="entry name" value="MANNOSE-6-PHOSPHATE ISOMERASE"/>
    <property type="match status" value="1"/>
</dbReference>
<dbReference type="AlphaFoldDB" id="A0A8J9YZK7"/>
<accession>A0A8J9YZK7</accession>
<dbReference type="FunFam" id="1.10.441.10:FF:000001">
    <property type="entry name" value="Mannose-6-phosphate isomerase"/>
    <property type="match status" value="1"/>
</dbReference>
<feature type="domain" description="Phosphomannose isomerase type I C-terminal" evidence="15">
    <location>
        <begin position="336"/>
        <end position="380"/>
    </location>
</feature>
<evidence type="ECO:0000259" key="16">
    <source>
        <dbReference type="Pfam" id="PF20511"/>
    </source>
</evidence>
<dbReference type="Gene3D" id="1.10.441.10">
    <property type="entry name" value="Phosphomannose Isomerase, domain 2"/>
    <property type="match status" value="1"/>
</dbReference>
<dbReference type="Proteomes" id="UP000838412">
    <property type="component" value="Chromosome 14"/>
</dbReference>
<dbReference type="InterPro" id="IPR016305">
    <property type="entry name" value="Mannose-6-P_Isomerase"/>
</dbReference>
<feature type="domain" description="Phosphomannose isomerase type I helical insertion" evidence="17">
    <location>
        <begin position="171"/>
        <end position="256"/>
    </location>
</feature>
<feature type="binding site" evidence="11">
    <location>
        <position position="275"/>
    </location>
    <ligand>
        <name>Zn(2+)</name>
        <dbReference type="ChEBI" id="CHEBI:29105"/>
    </ligand>
</feature>
<keyword evidence="6 11" id="KW-0479">Metal-binding</keyword>
<dbReference type="CDD" id="cd07011">
    <property type="entry name" value="cupin_PMI_type_I_N"/>
    <property type="match status" value="1"/>
</dbReference>
<dbReference type="InterPro" id="IPR046456">
    <property type="entry name" value="PMI_typeI_C"/>
</dbReference>
<dbReference type="InterPro" id="IPR011051">
    <property type="entry name" value="RmlC_Cupin_sf"/>
</dbReference>
<dbReference type="PRINTS" id="PR00714">
    <property type="entry name" value="MAN6PISMRASE"/>
</dbReference>
<dbReference type="EMBL" id="OV696699">
    <property type="protein sequence ID" value="CAH1244808.1"/>
    <property type="molecule type" value="Genomic_DNA"/>
</dbReference>
<dbReference type="UniPathway" id="UPA00126">
    <property type="reaction ID" value="UER00423"/>
</dbReference>
<dbReference type="PIRSF" id="PIRSF001480">
    <property type="entry name" value="Mannose-6-phosphate_isomerase"/>
    <property type="match status" value="1"/>
</dbReference>
<name>A0A8J9YZK7_BRALA</name>
<organism evidence="18 19">
    <name type="scientific">Branchiostoma lanceolatum</name>
    <name type="common">Common lancelet</name>
    <name type="synonym">Amphioxus lanceolatum</name>
    <dbReference type="NCBI Taxonomy" id="7740"/>
    <lineage>
        <taxon>Eukaryota</taxon>
        <taxon>Metazoa</taxon>
        <taxon>Chordata</taxon>
        <taxon>Cephalochordata</taxon>
        <taxon>Leptocardii</taxon>
        <taxon>Amphioxiformes</taxon>
        <taxon>Branchiostomatidae</taxon>
        <taxon>Branchiostoma</taxon>
    </lineage>
</organism>
<evidence type="ECO:0000256" key="1">
    <source>
        <dbReference type="ARBA" id="ARBA00000757"/>
    </source>
</evidence>
<dbReference type="FunFam" id="2.60.120.10:FF:000044">
    <property type="entry name" value="Mannose-6-phosphate isomerase"/>
    <property type="match status" value="1"/>
</dbReference>
<protein>
    <recommendedName>
        <fullName evidence="5 12">Mannose-6-phosphate isomerase</fullName>
        <ecNumber evidence="4 12">5.3.1.8</ecNumber>
    </recommendedName>
</protein>
<evidence type="ECO:0000259" key="17">
    <source>
        <dbReference type="Pfam" id="PF20512"/>
    </source>
</evidence>
<sequence length="426" mass="46267">MSSALVFPLKCAVQQYAWGKVGSDSEVAKLSASSDPNFVVNNNATYAELWMGTHPKGPSTIVSPGMPDTSLAQWVQDNPTALGEKVLHKFDKQLPFLFKVLSVNTSLSIQAHPAKQHAEELHAARPDKYPDPNHKPEMAIALTPFEGLCGFRPLEEIVGFLKGVAEFQAAVGSEAAEVLMTAQSSGQPDQVSQAMQRCFTALMTCDKDTVAKQLASLLDRLSKQGDVAMSDSSKELFQRLHSQFPGDVGCFVIFFLNHMRLQPGEAMFLGPNKPHAYLSGDCMECMACSDNVVRAGLTPKYIDVSTLCDMLEYVPSSPQQQIFQCQKHPTDSSVSIYNPPVPDFAVAKIQIPSDCAQPCTYTLEAVDSASIVLTIEGEGEGTTPSVAEHKVKFSRGSVVFVSANQSVDIACRSKGMLMFRAFCPLE</sequence>
<evidence type="ECO:0000256" key="3">
    <source>
        <dbReference type="ARBA" id="ARBA00010772"/>
    </source>
</evidence>
<evidence type="ECO:0000256" key="13">
    <source>
        <dbReference type="RuleBase" id="RU004189"/>
    </source>
</evidence>
<keyword evidence="19" id="KW-1185">Reference proteome</keyword>
<dbReference type="InterPro" id="IPR014710">
    <property type="entry name" value="RmlC-like_jellyroll"/>
</dbReference>
<dbReference type="GO" id="GO:0005975">
    <property type="term" value="P:carbohydrate metabolic process"/>
    <property type="evidence" value="ECO:0007669"/>
    <property type="project" value="InterPro"/>
</dbReference>
<keyword evidence="7 11" id="KW-0862">Zinc</keyword>
<dbReference type="PANTHER" id="PTHR10309:SF0">
    <property type="entry name" value="MANNOSE-6-PHOSPHATE ISOMERASE"/>
    <property type="match status" value="1"/>
</dbReference>
<dbReference type="OrthoDB" id="6605218at2759"/>
<feature type="active site" evidence="10">
    <location>
        <position position="294"/>
    </location>
</feature>
<feature type="binding site" evidence="11">
    <location>
        <position position="110"/>
    </location>
    <ligand>
        <name>Zn(2+)</name>
        <dbReference type="ChEBI" id="CHEBI:29105"/>
    </ligand>
</feature>
<dbReference type="Pfam" id="PF20511">
    <property type="entry name" value="PMI_typeI_cat"/>
    <property type="match status" value="1"/>
</dbReference>
<comment type="function">
    <text evidence="9">Isomerase that catalyzes the interconversion of fructose-6-P and mannose-6-P and has a critical role in the supply of D-mannose derivatives required for many eukaryotic glycosylation reactions.</text>
</comment>
<comment type="similarity">
    <text evidence="3 13">Belongs to the mannose-6-phosphate isomerase type 1 family.</text>
</comment>
<dbReference type="Pfam" id="PF01238">
    <property type="entry name" value="PMI_typeI_C"/>
    <property type="match status" value="1"/>
</dbReference>
<evidence type="ECO:0000259" key="15">
    <source>
        <dbReference type="Pfam" id="PF01238"/>
    </source>
</evidence>
<evidence type="ECO:0000256" key="4">
    <source>
        <dbReference type="ARBA" id="ARBA00011956"/>
    </source>
</evidence>
<reference evidence="18" key="1">
    <citation type="submission" date="2022-01" db="EMBL/GenBank/DDBJ databases">
        <authorList>
            <person name="Braso-Vives M."/>
        </authorList>
    </citation>
    <scope>NUCLEOTIDE SEQUENCE</scope>
</reference>
<comment type="pathway">
    <text evidence="2 14">Nucleotide-sugar biosynthesis; GDP-alpha-D-mannose biosynthesis; alpha-D-mannose 1-phosphate from D-fructose 6-phosphate: step 1/2.</text>
</comment>
<dbReference type="NCBIfam" id="TIGR00218">
    <property type="entry name" value="manA"/>
    <property type="match status" value="1"/>
</dbReference>
<dbReference type="PROSITE" id="PS00966">
    <property type="entry name" value="PMI_I_2"/>
    <property type="match status" value="1"/>
</dbReference>
<dbReference type="PROSITE" id="PS00965">
    <property type="entry name" value="PMI_I_1"/>
    <property type="match status" value="1"/>
</dbReference>
<evidence type="ECO:0000256" key="5">
    <source>
        <dbReference type="ARBA" id="ARBA00018236"/>
    </source>
</evidence>
<dbReference type="SUPFAM" id="SSF51182">
    <property type="entry name" value="RmlC-like cupins"/>
    <property type="match status" value="1"/>
</dbReference>
<evidence type="ECO:0000256" key="10">
    <source>
        <dbReference type="PIRSR" id="PIRSR001480-1"/>
    </source>
</evidence>
<evidence type="ECO:0000256" key="2">
    <source>
        <dbReference type="ARBA" id="ARBA00004666"/>
    </source>
</evidence>
<evidence type="ECO:0000256" key="11">
    <source>
        <dbReference type="PIRSR" id="PIRSR001480-2"/>
    </source>
</evidence>
<feature type="domain" description="Phosphomannose isomerase type I catalytic" evidence="16">
    <location>
        <begin position="6"/>
        <end position="154"/>
    </location>
</feature>
<dbReference type="GO" id="GO:0004476">
    <property type="term" value="F:mannose-6-phosphate isomerase activity"/>
    <property type="evidence" value="ECO:0007669"/>
    <property type="project" value="UniProtKB-EC"/>
</dbReference>
<evidence type="ECO:0000256" key="14">
    <source>
        <dbReference type="RuleBase" id="RU004248"/>
    </source>
</evidence>
<feature type="binding site" evidence="11">
    <location>
        <position position="137"/>
    </location>
    <ligand>
        <name>Zn(2+)</name>
        <dbReference type="ChEBI" id="CHEBI:29105"/>
    </ligand>
</feature>
<evidence type="ECO:0000313" key="18">
    <source>
        <dbReference type="EMBL" id="CAH1244808.1"/>
    </source>
</evidence>
<comment type="cofactor">
    <cofactor evidence="11 12">
        <name>Zn(2+)</name>
        <dbReference type="ChEBI" id="CHEBI:29105"/>
    </cofactor>
    <text evidence="11 12">Binds 1 zinc ion per subunit.</text>
</comment>
<gene>
    <name evidence="18" type="primary">MPI</name>
    <name evidence="18" type="ORF">BLAG_LOCUS7354</name>
</gene>
<dbReference type="InterPro" id="IPR046457">
    <property type="entry name" value="PMI_typeI_cat"/>
</dbReference>
<evidence type="ECO:0000256" key="8">
    <source>
        <dbReference type="ARBA" id="ARBA00023235"/>
    </source>
</evidence>
<dbReference type="GO" id="GO:0005829">
    <property type="term" value="C:cytosol"/>
    <property type="evidence" value="ECO:0007669"/>
    <property type="project" value="TreeGrafter"/>
</dbReference>
<dbReference type="InterPro" id="IPR046458">
    <property type="entry name" value="PMI_typeI_hel"/>
</dbReference>
<evidence type="ECO:0000256" key="12">
    <source>
        <dbReference type="RuleBase" id="RU000611"/>
    </source>
</evidence>
<dbReference type="Pfam" id="PF20512">
    <property type="entry name" value="PMI_typeI_hel"/>
    <property type="match status" value="1"/>
</dbReference>
<proteinExistence type="inferred from homology"/>
<feature type="binding site" evidence="11">
    <location>
        <position position="112"/>
    </location>
    <ligand>
        <name>Zn(2+)</name>
        <dbReference type="ChEBI" id="CHEBI:29105"/>
    </ligand>
</feature>
<dbReference type="Gene3D" id="2.60.120.10">
    <property type="entry name" value="Jelly Rolls"/>
    <property type="match status" value="2"/>
</dbReference>
<dbReference type="GO" id="GO:0008270">
    <property type="term" value="F:zinc ion binding"/>
    <property type="evidence" value="ECO:0007669"/>
    <property type="project" value="InterPro"/>
</dbReference>
<dbReference type="InterPro" id="IPR018050">
    <property type="entry name" value="Pmannose_isomerase-type1_CS"/>
</dbReference>
<evidence type="ECO:0000256" key="7">
    <source>
        <dbReference type="ARBA" id="ARBA00022833"/>
    </source>
</evidence>
<evidence type="ECO:0000313" key="19">
    <source>
        <dbReference type="Proteomes" id="UP000838412"/>
    </source>
</evidence>
<evidence type="ECO:0000256" key="9">
    <source>
        <dbReference type="ARBA" id="ARBA00043915"/>
    </source>
</evidence>